<keyword evidence="4" id="KW-1185">Reference proteome</keyword>
<dbReference type="InterPro" id="IPR006674">
    <property type="entry name" value="HD_domain"/>
</dbReference>
<dbReference type="RefSeq" id="WP_268061241.1">
    <property type="nucleotide sequence ID" value="NZ_JAPQFJ010000008.1"/>
</dbReference>
<protein>
    <submittedName>
        <fullName evidence="3">HD domain-containing protein</fullName>
    </submittedName>
</protein>
<dbReference type="NCBIfam" id="TIGR00277">
    <property type="entry name" value="HDIG"/>
    <property type="match status" value="2"/>
</dbReference>
<reference evidence="3" key="1">
    <citation type="submission" date="2022-12" db="EMBL/GenBank/DDBJ databases">
        <title>Clostridium sp. nov., isolated from industrial wastewater.</title>
        <authorList>
            <person name="Jiayan W."/>
        </authorList>
    </citation>
    <scope>NUCLEOTIDE SEQUENCE</scope>
    <source>
        <strain evidence="3">ZC22-4</strain>
    </source>
</reference>
<dbReference type="InterPro" id="IPR037522">
    <property type="entry name" value="HD_GYP_dom"/>
</dbReference>
<evidence type="ECO:0000259" key="2">
    <source>
        <dbReference type="PROSITE" id="PS51832"/>
    </source>
</evidence>
<gene>
    <name evidence="3" type="ORF">OW729_09445</name>
</gene>
<evidence type="ECO:0000313" key="4">
    <source>
        <dbReference type="Proteomes" id="UP001144612"/>
    </source>
</evidence>
<dbReference type="InterPro" id="IPR006675">
    <property type="entry name" value="HDIG_dom"/>
</dbReference>
<dbReference type="InterPro" id="IPR003607">
    <property type="entry name" value="HD/PDEase_dom"/>
</dbReference>
<evidence type="ECO:0000259" key="1">
    <source>
        <dbReference type="PROSITE" id="PS51831"/>
    </source>
</evidence>
<dbReference type="PANTHER" id="PTHR43155:SF1">
    <property type="entry name" value="3'3'-CGAMP-SPECIFIC PHOSPHODIESTERASE 1"/>
    <property type="match status" value="1"/>
</dbReference>
<sequence>MKVNLDKTILAMSIALDLAEINSIEDTYVIENISKINYSEHEFFHHSKRTAYIAIKIATELNLDKKAMQCVYISSLLHDIGVTSSVSLTKNHTSEKFIKQHCVDGANILNPFPIFNDISDIILYHHENYNGTGAMGLKKDEIPIISQVIRIADLIELSYKEKVPSFKQRDYITEWIKSKENIIFSTQIVNAFLNLSKKDSFWFDIENVAFIDYILLYNAPQLDIYLNLQEFEKIAEIFSRIIDSKSKFTATHSKGIADLAYKISKHIGYSDEKCIKMKIAGLLHDIGKLAIPSKILDKNGPLTMDEFSIIKSHVYYTAIILNKIEDIPEISGWASNHHEKLDGTGYPNRLNAHELSEESRIIAICDIYQALTEDRPYREGLNIDKTISIMDEMSQNNYICKNALKYLKDIVLE</sequence>
<dbReference type="PROSITE" id="PS51831">
    <property type="entry name" value="HD"/>
    <property type="match status" value="1"/>
</dbReference>
<evidence type="ECO:0000313" key="3">
    <source>
        <dbReference type="EMBL" id="MCY6958826.1"/>
    </source>
</evidence>
<accession>A0ABT4D952</accession>
<dbReference type="CDD" id="cd00077">
    <property type="entry name" value="HDc"/>
    <property type="match status" value="2"/>
</dbReference>
<proteinExistence type="predicted"/>
<dbReference type="SUPFAM" id="SSF109604">
    <property type="entry name" value="HD-domain/PDEase-like"/>
    <property type="match status" value="2"/>
</dbReference>
<dbReference type="SMART" id="SM00471">
    <property type="entry name" value="HDc"/>
    <property type="match status" value="2"/>
</dbReference>
<dbReference type="PANTHER" id="PTHR43155">
    <property type="entry name" value="CYCLIC DI-GMP PHOSPHODIESTERASE PA4108-RELATED"/>
    <property type="match status" value="1"/>
</dbReference>
<dbReference type="PROSITE" id="PS51832">
    <property type="entry name" value="HD_GYP"/>
    <property type="match status" value="1"/>
</dbReference>
<dbReference type="EMBL" id="JAPQFJ010000008">
    <property type="protein sequence ID" value="MCY6958826.1"/>
    <property type="molecule type" value="Genomic_DNA"/>
</dbReference>
<dbReference type="Proteomes" id="UP001144612">
    <property type="component" value="Unassembled WGS sequence"/>
</dbReference>
<dbReference type="Gene3D" id="1.10.3210.10">
    <property type="entry name" value="Hypothetical protein af1432"/>
    <property type="match status" value="2"/>
</dbReference>
<name>A0ABT4D952_9CLOT</name>
<dbReference type="Pfam" id="PF13487">
    <property type="entry name" value="HD_5"/>
    <property type="match status" value="2"/>
</dbReference>
<feature type="domain" description="HD" evidence="1">
    <location>
        <begin position="43"/>
        <end position="158"/>
    </location>
</feature>
<organism evidence="3 4">
    <name type="scientific">Clostridium brassicae</name>
    <dbReference type="NCBI Taxonomy" id="2999072"/>
    <lineage>
        <taxon>Bacteria</taxon>
        <taxon>Bacillati</taxon>
        <taxon>Bacillota</taxon>
        <taxon>Clostridia</taxon>
        <taxon>Eubacteriales</taxon>
        <taxon>Clostridiaceae</taxon>
        <taxon>Clostridium</taxon>
    </lineage>
</organism>
<comment type="caution">
    <text evidence="3">The sequence shown here is derived from an EMBL/GenBank/DDBJ whole genome shotgun (WGS) entry which is preliminary data.</text>
</comment>
<feature type="domain" description="HD-GYP" evidence="2">
    <location>
        <begin position="227"/>
        <end position="413"/>
    </location>
</feature>